<feature type="domain" description="GS catalytic" evidence="5">
    <location>
        <begin position="152"/>
        <end position="558"/>
    </location>
</feature>
<dbReference type="GO" id="GO:0004356">
    <property type="term" value="F:glutamine synthetase activity"/>
    <property type="evidence" value="ECO:0007669"/>
    <property type="project" value="UniProtKB-EC"/>
</dbReference>
<dbReference type="Proteomes" id="UP000767291">
    <property type="component" value="Unassembled WGS sequence"/>
</dbReference>
<comment type="similarity">
    <text evidence="1 3 4">Belongs to the glutamine synthetase family.</text>
</comment>
<gene>
    <name evidence="6" type="ORF">J2Z43_000846</name>
</gene>
<evidence type="ECO:0000313" key="7">
    <source>
        <dbReference type="Proteomes" id="UP000767291"/>
    </source>
</evidence>
<dbReference type="Gene3D" id="3.30.590.10">
    <property type="entry name" value="Glutamine synthetase/guanido kinase, catalytic domain"/>
    <property type="match status" value="1"/>
</dbReference>
<dbReference type="RefSeq" id="WP_209455969.1">
    <property type="nucleotide sequence ID" value="NZ_BAAACS010000012.1"/>
</dbReference>
<dbReference type="EC" id="6.3.1.2" evidence="2"/>
<dbReference type="Pfam" id="PF00120">
    <property type="entry name" value="Gln-synt_C"/>
    <property type="match status" value="1"/>
</dbReference>
<proteinExistence type="inferred from homology"/>
<protein>
    <recommendedName>
        <fullName evidence="2">glutamine synthetase</fullName>
        <ecNumber evidence="2">6.3.1.2</ecNumber>
    </recommendedName>
</protein>
<name>A0ABS4E932_9FIRM</name>
<dbReference type="SMART" id="SM01230">
    <property type="entry name" value="Gln-synt_C"/>
    <property type="match status" value="1"/>
</dbReference>
<evidence type="ECO:0000256" key="2">
    <source>
        <dbReference type="ARBA" id="ARBA00012937"/>
    </source>
</evidence>
<evidence type="ECO:0000259" key="5">
    <source>
        <dbReference type="PROSITE" id="PS51987"/>
    </source>
</evidence>
<dbReference type="InterPro" id="IPR014746">
    <property type="entry name" value="Gln_synth/guanido_kin_cat_dom"/>
</dbReference>
<accession>A0ABS4E932</accession>
<dbReference type="InterPro" id="IPR036651">
    <property type="entry name" value="Gln_synt_N_sf"/>
</dbReference>
<dbReference type="EMBL" id="JAGGJX010000001">
    <property type="protein sequence ID" value="MBP1854456.1"/>
    <property type="molecule type" value="Genomic_DNA"/>
</dbReference>
<evidence type="ECO:0000256" key="4">
    <source>
        <dbReference type="RuleBase" id="RU000384"/>
    </source>
</evidence>
<dbReference type="PROSITE" id="PS51987">
    <property type="entry name" value="GS_CATALYTIC"/>
    <property type="match status" value="1"/>
</dbReference>
<keyword evidence="6" id="KW-0436">Ligase</keyword>
<evidence type="ECO:0000256" key="1">
    <source>
        <dbReference type="ARBA" id="ARBA00009897"/>
    </source>
</evidence>
<dbReference type="PANTHER" id="PTHR43407">
    <property type="entry name" value="GLUTAMINE SYNTHETASE"/>
    <property type="match status" value="1"/>
</dbReference>
<reference evidence="6 7" key="1">
    <citation type="submission" date="2021-03" db="EMBL/GenBank/DDBJ databases">
        <title>Genomic Encyclopedia of Type Strains, Phase IV (KMG-IV): sequencing the most valuable type-strain genomes for metagenomic binning, comparative biology and taxonomic classification.</title>
        <authorList>
            <person name="Goeker M."/>
        </authorList>
    </citation>
    <scope>NUCLEOTIDE SEQUENCE [LARGE SCALE GENOMIC DNA]</scope>
    <source>
        <strain evidence="6 7">DSM 1289</strain>
    </source>
</reference>
<sequence>MKELLYFIEKENYTDDELKTVLSENSNIKFVSLMGVDLGGNATDVKIPINLFLKDIKKFLSSAIQTDGSSVELYEIATLNNAKVDLMPDSEARWYIDYNKENIDENTGLPVGTLIIPAYLIHDNKKVCSRGIIEKADEYFKESLLKIFREYPHMINNLGIDSVDDIVDISLTTATELEFWVNTPEDKANLEKLYVSQSLKEQYWKRTHGVIRTCLEKTLSELQKLGIEPELAHKEVGGIPSSISIDGKINHAMEQLEISWKFARPLQACDNELLVRNVIDDVFSSHGLEVTFKAKPIEKVAGSGGHTHIGVSANLKDGRGINLLAPKKLEDDYLSEIGYGALMGILKNYEVLSPIVTSTSDEFNRLVPGFEAPVCTVATLGHAYEIPSRNRSVLIGVIRDLKSPRNMRFELRSPSPLSNTYLVAAGCYQMMLEGIKAVAKSGLDTKVLEKEISKDVGDESFYLEKDRAYRDENNIFNYYTEEERVKRFGVPPRTVFENMKNLDKHKDKLESLKQGGVFTDIIINSFKVGALDKWQKQLTSRIIRNDVKIIRGIEKRHTNDNMDALDEVNWNAISDLKYDIMKDTLTKKSLFTRIKDAINEKDYEAASNLQLELKDKIDEIQELYLVYKKNIF</sequence>
<dbReference type="PANTHER" id="PTHR43407:SF1">
    <property type="entry name" value="LENGSIN"/>
    <property type="match status" value="1"/>
</dbReference>
<evidence type="ECO:0000256" key="3">
    <source>
        <dbReference type="PROSITE-ProRule" id="PRU01331"/>
    </source>
</evidence>
<dbReference type="InterPro" id="IPR008146">
    <property type="entry name" value="Gln_synth_cat_dom"/>
</dbReference>
<dbReference type="SUPFAM" id="SSF54368">
    <property type="entry name" value="Glutamine synthetase, N-terminal domain"/>
    <property type="match status" value="1"/>
</dbReference>
<evidence type="ECO:0000313" key="6">
    <source>
        <dbReference type="EMBL" id="MBP1854456.1"/>
    </source>
</evidence>
<keyword evidence="7" id="KW-1185">Reference proteome</keyword>
<dbReference type="SUPFAM" id="SSF55931">
    <property type="entry name" value="Glutamine synthetase/guanido kinase"/>
    <property type="match status" value="1"/>
</dbReference>
<organism evidence="6 7">
    <name type="scientific">Metaclostridioides mangenotii</name>
    <dbReference type="NCBI Taxonomy" id="1540"/>
    <lineage>
        <taxon>Bacteria</taxon>
        <taxon>Bacillati</taxon>
        <taxon>Bacillota</taxon>
        <taxon>Clostridia</taxon>
        <taxon>Peptostreptococcales</taxon>
        <taxon>Peptostreptococcaceae</taxon>
        <taxon>Metaclostridioides</taxon>
    </lineage>
</organism>
<comment type="caution">
    <text evidence="6">The sequence shown here is derived from an EMBL/GenBank/DDBJ whole genome shotgun (WGS) entry which is preliminary data.</text>
</comment>